<evidence type="ECO:0000256" key="1">
    <source>
        <dbReference type="ARBA" id="ARBA00023015"/>
    </source>
</evidence>
<dbReference type="Gene3D" id="1.10.10.60">
    <property type="entry name" value="Homeodomain-like"/>
    <property type="match status" value="1"/>
</dbReference>
<keyword evidence="8" id="KW-1185">Reference proteome</keyword>
<dbReference type="Proteomes" id="UP000313849">
    <property type="component" value="Unassembled WGS sequence"/>
</dbReference>
<dbReference type="Pfam" id="PF00440">
    <property type="entry name" value="TetR_N"/>
    <property type="match status" value="1"/>
</dbReference>
<feature type="compositionally biased region" description="Low complexity" evidence="5">
    <location>
        <begin position="1"/>
        <end position="20"/>
    </location>
</feature>
<dbReference type="OrthoDB" id="4427109at2"/>
<dbReference type="PANTHER" id="PTHR30055:SF151">
    <property type="entry name" value="TRANSCRIPTIONAL REGULATORY PROTEIN"/>
    <property type="match status" value="1"/>
</dbReference>
<evidence type="ECO:0000313" key="8">
    <source>
        <dbReference type="Proteomes" id="UP000313849"/>
    </source>
</evidence>
<protein>
    <submittedName>
        <fullName evidence="7">TetR family transcriptional regulator</fullName>
    </submittedName>
</protein>
<dbReference type="PROSITE" id="PS50977">
    <property type="entry name" value="HTH_TETR_2"/>
    <property type="match status" value="1"/>
</dbReference>
<name>A0A5C5BAT6_9MICO</name>
<feature type="DNA-binding region" description="H-T-H motif" evidence="4">
    <location>
        <begin position="51"/>
        <end position="70"/>
    </location>
</feature>
<dbReference type="GO" id="GO:0000976">
    <property type="term" value="F:transcription cis-regulatory region binding"/>
    <property type="evidence" value="ECO:0007669"/>
    <property type="project" value="TreeGrafter"/>
</dbReference>
<organism evidence="7 8">
    <name type="scientific">Miniimonas arenae</name>
    <dbReference type="NCBI Taxonomy" id="676201"/>
    <lineage>
        <taxon>Bacteria</taxon>
        <taxon>Bacillati</taxon>
        <taxon>Actinomycetota</taxon>
        <taxon>Actinomycetes</taxon>
        <taxon>Micrococcales</taxon>
        <taxon>Beutenbergiaceae</taxon>
        <taxon>Miniimonas</taxon>
    </lineage>
</organism>
<dbReference type="InterPro" id="IPR004111">
    <property type="entry name" value="Repressor_TetR_C"/>
</dbReference>
<dbReference type="InterPro" id="IPR001647">
    <property type="entry name" value="HTH_TetR"/>
</dbReference>
<keyword evidence="1" id="KW-0805">Transcription regulation</keyword>
<reference evidence="7 8" key="1">
    <citation type="submission" date="2019-06" db="EMBL/GenBank/DDBJ databases">
        <title>Draft genome sequence of Miniimonas arenae KCTC 19750T isolated from sea sand.</title>
        <authorList>
            <person name="Park S.-J."/>
        </authorList>
    </citation>
    <scope>NUCLEOTIDE SEQUENCE [LARGE SCALE GENOMIC DNA]</scope>
    <source>
        <strain evidence="7 8">KCTC 19750</strain>
    </source>
</reference>
<comment type="caution">
    <text evidence="7">The sequence shown here is derived from an EMBL/GenBank/DDBJ whole genome shotgun (WGS) entry which is preliminary data.</text>
</comment>
<dbReference type="SUPFAM" id="SSF46689">
    <property type="entry name" value="Homeodomain-like"/>
    <property type="match status" value="1"/>
</dbReference>
<evidence type="ECO:0000256" key="2">
    <source>
        <dbReference type="ARBA" id="ARBA00023125"/>
    </source>
</evidence>
<dbReference type="InterPro" id="IPR036271">
    <property type="entry name" value="Tet_transcr_reg_TetR-rel_C_sf"/>
</dbReference>
<evidence type="ECO:0000313" key="7">
    <source>
        <dbReference type="EMBL" id="TNU73634.1"/>
    </source>
</evidence>
<keyword evidence="3" id="KW-0804">Transcription</keyword>
<keyword evidence="2 4" id="KW-0238">DNA-binding</keyword>
<dbReference type="InterPro" id="IPR050109">
    <property type="entry name" value="HTH-type_TetR-like_transc_reg"/>
</dbReference>
<dbReference type="SUPFAM" id="SSF48498">
    <property type="entry name" value="Tetracyclin repressor-like, C-terminal domain"/>
    <property type="match status" value="1"/>
</dbReference>
<dbReference type="Gene3D" id="1.10.357.10">
    <property type="entry name" value="Tetracycline Repressor, domain 2"/>
    <property type="match status" value="1"/>
</dbReference>
<feature type="domain" description="HTH tetR-type" evidence="6">
    <location>
        <begin position="28"/>
        <end position="88"/>
    </location>
</feature>
<evidence type="ECO:0000256" key="5">
    <source>
        <dbReference type="SAM" id="MobiDB-lite"/>
    </source>
</evidence>
<dbReference type="EMBL" id="VENP01000038">
    <property type="protein sequence ID" value="TNU73634.1"/>
    <property type="molecule type" value="Genomic_DNA"/>
</dbReference>
<dbReference type="InterPro" id="IPR009057">
    <property type="entry name" value="Homeodomain-like_sf"/>
</dbReference>
<dbReference type="PANTHER" id="PTHR30055">
    <property type="entry name" value="HTH-TYPE TRANSCRIPTIONAL REGULATOR RUTR"/>
    <property type="match status" value="1"/>
</dbReference>
<accession>A0A5C5BAT6</accession>
<evidence type="ECO:0000256" key="4">
    <source>
        <dbReference type="PROSITE-ProRule" id="PRU00335"/>
    </source>
</evidence>
<evidence type="ECO:0000259" key="6">
    <source>
        <dbReference type="PROSITE" id="PS50977"/>
    </source>
</evidence>
<feature type="region of interest" description="Disordered" evidence="5">
    <location>
        <begin position="1"/>
        <end position="29"/>
    </location>
</feature>
<proteinExistence type="predicted"/>
<sequence length="251" mass="26864">MGAPTAPAATAPAPNAAASRSRGRRRTSHSLDSVVRAAVAILDEEGEPALTFRTLASRLGGGVASIYWYVSSKDELLGRAADSVLADILEDTADVGRGTDPLAETRALMMAFYRATASRPWLGAWFMRDAGTQPNGLVFYDRVGRQLMRLDLTVRQRFDAVSALMGYAVGVAADRGQDPPPEVRDGRVDLEDFVSQFRAEMRSSDADDFPFLRQIADEFAAHDDTEQFAAGLDLLLAGIGLQVGAGQAKGG</sequence>
<dbReference type="AlphaFoldDB" id="A0A5C5BAT6"/>
<dbReference type="GO" id="GO:0045892">
    <property type="term" value="P:negative regulation of DNA-templated transcription"/>
    <property type="evidence" value="ECO:0007669"/>
    <property type="project" value="InterPro"/>
</dbReference>
<evidence type="ECO:0000256" key="3">
    <source>
        <dbReference type="ARBA" id="ARBA00023163"/>
    </source>
</evidence>
<dbReference type="GO" id="GO:0003700">
    <property type="term" value="F:DNA-binding transcription factor activity"/>
    <property type="evidence" value="ECO:0007669"/>
    <property type="project" value="TreeGrafter"/>
</dbReference>
<dbReference type="Pfam" id="PF02909">
    <property type="entry name" value="TetR_C_1"/>
    <property type="match status" value="1"/>
</dbReference>
<gene>
    <name evidence="7" type="ORF">FH969_10395</name>
</gene>